<dbReference type="FunCoup" id="D7DTD1">
    <property type="interactions" value="1"/>
</dbReference>
<dbReference type="HAMAP" id="MF_01087">
    <property type="entry name" value="UPF0285"/>
    <property type="match status" value="1"/>
</dbReference>
<proteinExistence type="inferred from homology"/>
<sequence length="341" mass="37288">MVFVGIDHGTSGITTCILYNNGKKTFFKLKRTEIKSKSKSYIEELKKYVNIKEIKLMGVCYSMGDGINKITNINKVLNRGVLNLEGIGEKVGGGTIVFDEIKDSEIPAILIPGLHKNVDSMDERFNALYSHIASPEKISIAYNAFKTFNYSNFILSDISSNTVSLLIKDSKIFGGFDACVGASGILHGPLDLELIRDIDLGKINANSAFSKAGVVKIAKLYEGVEDTKKAIMEKYNSDENCKLALDSLVLSVCMEINSLMFLNPSNKVVLAGSIGSWKDEKENIDVSNMINEMLNNSKNSSESNKIDISVLYGESAAEGSALIAKDVYNGVKDVLGIKIDY</sequence>
<dbReference type="InParanoid" id="D7DTD1"/>
<comment type="similarity">
    <text evidence="1">Belongs to the UPF0285 family.</text>
</comment>
<dbReference type="Proteomes" id="UP000007722">
    <property type="component" value="Chromosome"/>
</dbReference>
<reference evidence="2 3" key="1">
    <citation type="submission" date="2010-05" db="EMBL/GenBank/DDBJ databases">
        <title>Complete sequence of Methanococcus voltae A3.</title>
        <authorList>
            <consortium name="US DOE Joint Genome Institute"/>
            <person name="Lucas S."/>
            <person name="Copeland A."/>
            <person name="Lapidus A."/>
            <person name="Cheng J.-F."/>
            <person name="Bruce D."/>
            <person name="Goodwin L."/>
            <person name="Pitluck S."/>
            <person name="Lowry S."/>
            <person name="Clum A."/>
            <person name="Land M."/>
            <person name="Hauser L."/>
            <person name="Kyrpides N."/>
            <person name="Mikhailova N."/>
            <person name="Whitman W.B."/>
            <person name="Woyke T."/>
        </authorList>
    </citation>
    <scope>NUCLEOTIDE SEQUENCE [LARGE SCALE GENOMIC DNA]</scope>
    <source>
        <strain evidence="3">ATCC BAA-1334 / A3</strain>
    </source>
</reference>
<dbReference type="eggNOG" id="arCOG04885">
    <property type="taxonomic scope" value="Archaea"/>
</dbReference>
<dbReference type="OrthoDB" id="235676at2157"/>
<dbReference type="PIRSF" id="PIRSF018783">
    <property type="entry name" value="UCP018783"/>
    <property type="match status" value="1"/>
</dbReference>
<dbReference type="InterPro" id="IPR043129">
    <property type="entry name" value="ATPase_NBD"/>
</dbReference>
<dbReference type="HOGENOM" id="CLU_846254_0_0_2"/>
<evidence type="ECO:0000313" key="2">
    <source>
        <dbReference type="EMBL" id="ADI36391.1"/>
    </source>
</evidence>
<dbReference type="STRING" id="456320.Mvol_0732"/>
<protein>
    <recommendedName>
        <fullName evidence="1">UPF0285 protein Mvol_0732</fullName>
    </recommendedName>
</protein>
<dbReference type="KEGG" id="mvo:Mvol_0732"/>
<dbReference type="InterPro" id="IPR016735">
    <property type="entry name" value="Methan_mark_12"/>
</dbReference>
<keyword evidence="3" id="KW-1185">Reference proteome</keyword>
<dbReference type="AlphaFoldDB" id="D7DTD1"/>
<evidence type="ECO:0000256" key="1">
    <source>
        <dbReference type="HAMAP-Rule" id="MF_01087"/>
    </source>
</evidence>
<gene>
    <name evidence="2" type="ordered locus">Mvol_0732</name>
</gene>
<evidence type="ECO:0000313" key="3">
    <source>
        <dbReference type="Proteomes" id="UP000007722"/>
    </source>
</evidence>
<organism evidence="2 3">
    <name type="scientific">Methanococcus voltae (strain ATCC BAA-1334 / A3)</name>
    <dbReference type="NCBI Taxonomy" id="456320"/>
    <lineage>
        <taxon>Archaea</taxon>
        <taxon>Methanobacteriati</taxon>
        <taxon>Methanobacteriota</taxon>
        <taxon>Methanomada group</taxon>
        <taxon>Methanococci</taxon>
        <taxon>Methanococcales</taxon>
        <taxon>Methanococcaceae</taxon>
        <taxon>Methanococcus</taxon>
    </lineage>
</organism>
<dbReference type="NCBIfam" id="TIGR03281">
    <property type="entry name" value="methan_mark_12"/>
    <property type="match status" value="1"/>
</dbReference>
<dbReference type="EMBL" id="CP002057">
    <property type="protein sequence ID" value="ADI36391.1"/>
    <property type="molecule type" value="Genomic_DNA"/>
</dbReference>
<accession>D7DTD1</accession>
<dbReference type="SUPFAM" id="SSF53067">
    <property type="entry name" value="Actin-like ATPase domain"/>
    <property type="match status" value="1"/>
</dbReference>
<name>D7DTD1_METV3</name>